<feature type="domain" description="AB hydrolase-1" evidence="1">
    <location>
        <begin position="59"/>
        <end position="311"/>
    </location>
</feature>
<dbReference type="PANTHER" id="PTHR43689">
    <property type="entry name" value="HYDROLASE"/>
    <property type="match status" value="1"/>
</dbReference>
<organism evidence="3 5">
    <name type="scientific">Jannaschia seohaensis</name>
    <dbReference type="NCBI Taxonomy" id="475081"/>
    <lineage>
        <taxon>Bacteria</taxon>
        <taxon>Pseudomonadati</taxon>
        <taxon>Pseudomonadota</taxon>
        <taxon>Alphaproteobacteria</taxon>
        <taxon>Rhodobacterales</taxon>
        <taxon>Roseobacteraceae</taxon>
        <taxon>Jannaschia</taxon>
    </lineage>
</organism>
<evidence type="ECO:0000259" key="1">
    <source>
        <dbReference type="Pfam" id="PF12697"/>
    </source>
</evidence>
<dbReference type="InterPro" id="IPR029058">
    <property type="entry name" value="AB_hydrolase_fold"/>
</dbReference>
<evidence type="ECO:0000313" key="5">
    <source>
        <dbReference type="Proteomes" id="UP000251571"/>
    </source>
</evidence>
<protein>
    <submittedName>
        <fullName evidence="3">Pimeloyl-ACP methyl ester carboxylesterase</fullName>
    </submittedName>
</protein>
<dbReference type="Proteomes" id="UP000245839">
    <property type="component" value="Unassembled WGS sequence"/>
</dbReference>
<dbReference type="OrthoDB" id="9815441at2"/>
<dbReference type="SUPFAM" id="SSF53474">
    <property type="entry name" value="alpha/beta-Hydrolases"/>
    <property type="match status" value="1"/>
</dbReference>
<reference evidence="2 4" key="2">
    <citation type="submission" date="2018-03" db="EMBL/GenBank/DDBJ databases">
        <title>Genomic Encyclopedia of Archaeal and Bacterial Type Strains, Phase II (KMG-II): from individual species to whole genera.</title>
        <authorList>
            <person name="Goeker M."/>
        </authorList>
    </citation>
    <scope>NUCLEOTIDE SEQUENCE [LARGE SCALE GENOMIC DNA]</scope>
    <source>
        <strain evidence="2 4">DSM 25227</strain>
    </source>
</reference>
<evidence type="ECO:0000313" key="4">
    <source>
        <dbReference type="Proteomes" id="UP000245839"/>
    </source>
</evidence>
<reference evidence="3 5" key="1">
    <citation type="submission" date="2016-10" db="EMBL/GenBank/DDBJ databases">
        <authorList>
            <person name="Cai Z."/>
        </authorList>
    </citation>
    <scope>NUCLEOTIDE SEQUENCE [LARGE SCALE GENOMIC DNA]</scope>
    <source>
        <strain evidence="3 5">DSM 25227</strain>
    </source>
</reference>
<accession>A0A2Y9AGE4</accession>
<dbReference type="RefSeq" id="WP_109563365.1">
    <property type="nucleotide sequence ID" value="NZ_QGDJ01000002.1"/>
</dbReference>
<dbReference type="Pfam" id="PF12697">
    <property type="entry name" value="Abhydrolase_6"/>
    <property type="match status" value="1"/>
</dbReference>
<dbReference type="InterPro" id="IPR000073">
    <property type="entry name" value="AB_hydrolase_1"/>
</dbReference>
<dbReference type="EMBL" id="UETC01000002">
    <property type="protein sequence ID" value="SSA41417.1"/>
    <property type="molecule type" value="Genomic_DNA"/>
</dbReference>
<dbReference type="AlphaFoldDB" id="A0A2Y9AGE4"/>
<dbReference type="PRINTS" id="PR00111">
    <property type="entry name" value="ABHYDROLASE"/>
</dbReference>
<evidence type="ECO:0000313" key="3">
    <source>
        <dbReference type="EMBL" id="SSA41417.1"/>
    </source>
</evidence>
<proteinExistence type="predicted"/>
<keyword evidence="4" id="KW-1185">Reference proteome</keyword>
<gene>
    <name evidence="2" type="ORF">BCF38_102254</name>
    <name evidence="3" type="ORF">SAMN05421539_102254</name>
</gene>
<sequence length="320" mass="33619">MSGHRLIAGGVATLLTGGVARRAMRRESAAEAAYPPQGKILDVGGVPVHAVVRGTGPDLVMIHGASGNLREFTFDLISRLQDRYRCIAFDRPGLGYTGRPDPAYAAAWTSRAETPEEQAALLARAYAQIGAGPPIVLGHSFGGTVALAWALDHPARALVLLAAAAMEWEGGLGPLYAVTASAPGGALAVPVLTATVTDAQLGDITRRIFDPDPVPAGYEAHIGAPLTLRRASLRANARQVNGLKPHIIRMQARYPGLTLPIEWVHGDADTIVPAQIHAHPFRARVPHTSLTMLDGVGHMPHHARTEAVIAAIDRAAAAAT</sequence>
<dbReference type="Proteomes" id="UP000251571">
    <property type="component" value="Unassembled WGS sequence"/>
</dbReference>
<dbReference type="Gene3D" id="3.40.50.1820">
    <property type="entry name" value="alpha/beta hydrolase"/>
    <property type="match status" value="1"/>
</dbReference>
<dbReference type="PANTHER" id="PTHR43689:SF8">
    <property type="entry name" value="ALPHA_BETA-HYDROLASES SUPERFAMILY PROTEIN"/>
    <property type="match status" value="1"/>
</dbReference>
<dbReference type="EMBL" id="QGDJ01000002">
    <property type="protein sequence ID" value="PWJ21007.1"/>
    <property type="molecule type" value="Genomic_DNA"/>
</dbReference>
<name>A0A2Y9AGE4_9RHOB</name>
<evidence type="ECO:0000313" key="2">
    <source>
        <dbReference type="EMBL" id="PWJ21007.1"/>
    </source>
</evidence>